<evidence type="ECO:0000256" key="10">
    <source>
        <dbReference type="ARBA" id="ARBA00022722"/>
    </source>
</evidence>
<evidence type="ECO:0000256" key="5">
    <source>
        <dbReference type="ARBA" id="ARBA00007823"/>
    </source>
</evidence>
<dbReference type="InterPro" id="IPR001279">
    <property type="entry name" value="Metallo-B-lactamas"/>
</dbReference>
<evidence type="ECO:0000256" key="21">
    <source>
        <dbReference type="ARBA" id="ARBA00032616"/>
    </source>
</evidence>
<comment type="caution">
    <text evidence="25">The sequence shown here is derived from an EMBL/GenBank/DDBJ whole genome shotgun (WGS) entry which is preliminary data.</text>
</comment>
<evidence type="ECO:0000256" key="22">
    <source>
        <dbReference type="ARBA" id="ARBA00046098"/>
    </source>
</evidence>
<evidence type="ECO:0000256" key="23">
    <source>
        <dbReference type="ARBA" id="ARBA00047136"/>
    </source>
</evidence>
<comment type="catalytic activity">
    <reaction evidence="1">
        <text>Endonucleolytic cleavage of RNA, removing extra 3' nucleotides from tRNA precursor, generating 3' termini of tRNAs. A 3'-hydroxy group is left at the tRNA terminus and a 5'-phosphoryl group is left at the trailer molecule.</text>
        <dbReference type="EC" id="3.1.26.11"/>
    </reaction>
</comment>
<comment type="function">
    <text evidence="22">Zinc phosphodiesterase, which displays mitochondrial tRNA 3'-processing endonuclease activity. Involved in tRNA maturation, by removing a 3'-trailer from precursor tRNA. Associates with mitochondrial DNA complexes at the nucleoids to initiate RNA processing and ribosome assembly.</text>
</comment>
<dbReference type="FunFam" id="3.60.15.10:FF:000014">
    <property type="entry name" value="Zinc phosphodiesterase ELAC protein 2"/>
    <property type="match status" value="1"/>
</dbReference>
<dbReference type="SMART" id="SM00849">
    <property type="entry name" value="Lactamase_B"/>
    <property type="match status" value="1"/>
</dbReference>
<comment type="similarity">
    <text evidence="5">Belongs to the RNase Z family.</text>
</comment>
<keyword evidence="10" id="KW-0540">Nuclease</keyword>
<evidence type="ECO:0000256" key="16">
    <source>
        <dbReference type="ARBA" id="ARBA00023128"/>
    </source>
</evidence>
<name>A0A3L8DWI3_OOCBI</name>
<dbReference type="Pfam" id="PF23023">
    <property type="entry name" value="Anti-Pycsar_Apyc1"/>
    <property type="match status" value="1"/>
</dbReference>
<keyword evidence="14" id="KW-0862">Zinc</keyword>
<organism evidence="25 26">
    <name type="scientific">Ooceraea biroi</name>
    <name type="common">Clonal raider ant</name>
    <name type="synonym">Cerapachys biroi</name>
    <dbReference type="NCBI Taxonomy" id="2015173"/>
    <lineage>
        <taxon>Eukaryota</taxon>
        <taxon>Metazoa</taxon>
        <taxon>Ecdysozoa</taxon>
        <taxon>Arthropoda</taxon>
        <taxon>Hexapoda</taxon>
        <taxon>Insecta</taxon>
        <taxon>Pterygota</taxon>
        <taxon>Neoptera</taxon>
        <taxon>Endopterygota</taxon>
        <taxon>Hymenoptera</taxon>
        <taxon>Apocrita</taxon>
        <taxon>Aculeata</taxon>
        <taxon>Formicoidea</taxon>
        <taxon>Formicidae</taxon>
        <taxon>Dorylinae</taxon>
        <taxon>Ooceraea</taxon>
    </lineage>
</organism>
<dbReference type="InterPro" id="IPR027794">
    <property type="entry name" value="tRNase_Z_dom"/>
</dbReference>
<comment type="subcellular location">
    <subcellularLocation>
        <location evidence="4">Mitochondrion matrix</location>
    </subcellularLocation>
    <subcellularLocation>
        <location evidence="3">Nucleus</location>
    </subcellularLocation>
</comment>
<dbReference type="GO" id="GO:0046872">
    <property type="term" value="F:metal ion binding"/>
    <property type="evidence" value="ECO:0007669"/>
    <property type="project" value="UniProtKB-KW"/>
</dbReference>
<dbReference type="EC" id="3.1.26.11" evidence="6"/>
<evidence type="ECO:0000256" key="11">
    <source>
        <dbReference type="ARBA" id="ARBA00022723"/>
    </source>
</evidence>
<evidence type="ECO:0000256" key="20">
    <source>
        <dbReference type="ARBA" id="ARBA00032104"/>
    </source>
</evidence>
<keyword evidence="11" id="KW-0479">Metal-binding</keyword>
<evidence type="ECO:0000256" key="13">
    <source>
        <dbReference type="ARBA" id="ARBA00022801"/>
    </source>
</evidence>
<evidence type="ECO:0000313" key="25">
    <source>
        <dbReference type="EMBL" id="RLU24797.1"/>
    </source>
</evidence>
<evidence type="ECO:0000256" key="6">
    <source>
        <dbReference type="ARBA" id="ARBA00012477"/>
    </source>
</evidence>
<evidence type="ECO:0000256" key="19">
    <source>
        <dbReference type="ARBA" id="ARBA00030729"/>
    </source>
</evidence>
<dbReference type="InterPro" id="IPR047151">
    <property type="entry name" value="RNZ2-like"/>
</dbReference>
<gene>
    <name evidence="25" type="ORF">DMN91_002887</name>
</gene>
<evidence type="ECO:0000256" key="4">
    <source>
        <dbReference type="ARBA" id="ARBA00004305"/>
    </source>
</evidence>
<keyword evidence="15" id="KW-0809">Transit peptide</keyword>
<evidence type="ECO:0000259" key="24">
    <source>
        <dbReference type="SMART" id="SM00849"/>
    </source>
</evidence>
<dbReference type="GO" id="GO:0005634">
    <property type="term" value="C:nucleus"/>
    <property type="evidence" value="ECO:0007669"/>
    <property type="project" value="UniProtKB-SubCell"/>
</dbReference>
<evidence type="ECO:0000256" key="12">
    <source>
        <dbReference type="ARBA" id="ARBA00022759"/>
    </source>
</evidence>
<dbReference type="AlphaFoldDB" id="A0A3L8DWI3"/>
<dbReference type="Pfam" id="PF13691">
    <property type="entry name" value="Lactamase_B_4"/>
    <property type="match status" value="1"/>
</dbReference>
<dbReference type="SUPFAM" id="SSF56281">
    <property type="entry name" value="Metallo-hydrolase/oxidoreductase"/>
    <property type="match status" value="2"/>
</dbReference>
<keyword evidence="9" id="KW-0819">tRNA processing</keyword>
<evidence type="ECO:0000313" key="26">
    <source>
        <dbReference type="Proteomes" id="UP000279307"/>
    </source>
</evidence>
<dbReference type="GO" id="GO:0042645">
    <property type="term" value="C:mitochondrial nucleoid"/>
    <property type="evidence" value="ECO:0007669"/>
    <property type="project" value="UniProtKB-ARBA"/>
</dbReference>
<dbReference type="Proteomes" id="UP000279307">
    <property type="component" value="Chromosome 3"/>
</dbReference>
<dbReference type="PANTHER" id="PTHR12553">
    <property type="entry name" value="ZINC PHOSPHODIESTERASE ELAC PROTEIN 2"/>
    <property type="match status" value="1"/>
</dbReference>
<dbReference type="PANTHER" id="PTHR12553:SF49">
    <property type="entry name" value="ZINC PHOSPHODIESTERASE ELAC PROTEIN 2"/>
    <property type="match status" value="1"/>
</dbReference>
<dbReference type="GO" id="GO:1990180">
    <property type="term" value="P:mitochondrial tRNA 3'-end processing"/>
    <property type="evidence" value="ECO:0007669"/>
    <property type="project" value="TreeGrafter"/>
</dbReference>
<evidence type="ECO:0000256" key="2">
    <source>
        <dbReference type="ARBA" id="ARBA00001947"/>
    </source>
</evidence>
<keyword evidence="8" id="KW-0597">Phosphoprotein</keyword>
<keyword evidence="13" id="KW-0378">Hydrolase</keyword>
<evidence type="ECO:0000256" key="18">
    <source>
        <dbReference type="ARBA" id="ARBA00030689"/>
    </source>
</evidence>
<evidence type="ECO:0000256" key="17">
    <source>
        <dbReference type="ARBA" id="ARBA00023242"/>
    </source>
</evidence>
<evidence type="ECO:0000256" key="9">
    <source>
        <dbReference type="ARBA" id="ARBA00022694"/>
    </source>
</evidence>
<feature type="domain" description="Metallo-beta-lactamase" evidence="24">
    <location>
        <begin position="520"/>
        <end position="723"/>
    </location>
</feature>
<keyword evidence="17" id="KW-0539">Nucleus</keyword>
<dbReference type="CDD" id="cd07718">
    <property type="entry name" value="RNaseZ_ELAC1_ELAC2-C-term-like_MBL-fold"/>
    <property type="match status" value="1"/>
</dbReference>
<evidence type="ECO:0000256" key="1">
    <source>
        <dbReference type="ARBA" id="ARBA00000402"/>
    </source>
</evidence>
<evidence type="ECO:0000256" key="7">
    <source>
        <dbReference type="ARBA" id="ARBA00013357"/>
    </source>
</evidence>
<accession>A0A3L8DWI3</accession>
<proteinExistence type="inferred from homology"/>
<evidence type="ECO:0000256" key="3">
    <source>
        <dbReference type="ARBA" id="ARBA00004123"/>
    </source>
</evidence>
<evidence type="ECO:0000256" key="15">
    <source>
        <dbReference type="ARBA" id="ARBA00022946"/>
    </source>
</evidence>
<keyword evidence="12" id="KW-0255">Endonuclease</keyword>
<evidence type="ECO:0000256" key="14">
    <source>
        <dbReference type="ARBA" id="ARBA00022833"/>
    </source>
</evidence>
<dbReference type="Gene3D" id="3.60.15.10">
    <property type="entry name" value="Ribonuclease Z/Hydroxyacylglutathione hydrolase-like"/>
    <property type="match status" value="2"/>
</dbReference>
<keyword evidence="16" id="KW-0496">Mitochondrion</keyword>
<dbReference type="InterPro" id="IPR036866">
    <property type="entry name" value="RibonucZ/Hydroxyglut_hydro"/>
</dbReference>
<comment type="cofactor">
    <cofactor evidence="2">
        <name>Zn(2+)</name>
        <dbReference type="ChEBI" id="CHEBI:29105"/>
    </cofactor>
</comment>
<comment type="subunit">
    <text evidence="23">Homodimer. Interacts with PTCD1.</text>
</comment>
<dbReference type="OrthoDB" id="527344at2759"/>
<protein>
    <recommendedName>
        <fullName evidence="7">Zinc phosphodiesterase ELAC protein 2</fullName>
        <ecNumber evidence="6">3.1.26.11</ecNumber>
    </recommendedName>
    <alternativeName>
        <fullName evidence="21">ElaC homolog protein 2</fullName>
    </alternativeName>
    <alternativeName>
        <fullName evidence="19">Ribonuclease Z 2</fullName>
    </alternativeName>
    <alternativeName>
        <fullName evidence="20">tRNA 3 endonuclease 2</fullName>
    </alternativeName>
    <alternativeName>
        <fullName evidence="18">tRNase Z 2</fullName>
    </alternativeName>
</protein>
<reference evidence="25 26" key="1">
    <citation type="journal article" date="2018" name="Genome Res.">
        <title>The genomic architecture and molecular evolution of ant odorant receptors.</title>
        <authorList>
            <person name="McKenzie S.K."/>
            <person name="Kronauer D.J.C."/>
        </authorList>
    </citation>
    <scope>NUCLEOTIDE SEQUENCE [LARGE SCALE GENOMIC DNA]</scope>
    <source>
        <strain evidence="25">Clonal line C1</strain>
    </source>
</reference>
<dbReference type="EMBL" id="QOIP01000003">
    <property type="protein sequence ID" value="RLU24797.1"/>
    <property type="molecule type" value="Genomic_DNA"/>
</dbReference>
<sequence length="809" mass="92194">MRSNVCSFVRYMQRDYHKLLLFSIRGRNFQQNVPVRYVKTDRMPRSTSHVLNMQRVRQKIMEKSVKHLGNTQVSLQILGSGARGTPRCVYLMTHHSKYVFNCGEGSQRLAHEHKCRLVKLEHIFVTSASWNNLGGVPGMLLTLQNVGVPGINVHGPKGSIEIFNALKRFVQLTDLKIHEAKCDELKTFQDQVMTVMYVPVINPNVQKMEPINIGEEVTDDIINYYDYTTNSNGKRVLDSTAQKESKAPKIERTPNNERISSVMSYICKLHPRAGKLDLAKCVEKGVKPGRDLGQLKAGHDVTLPDGTVVFSKDVLSSSTPGPVFLVVECPSEDYLEPFVSQPAFTKYQTGGVSSADDIPYCIVHFTPQNVMDDPRYVDWMGKFGLNTRHIVVNEENECMGTEAVHRHQHKLHTLHPDIFPFLNEDSFKKRTRPEDLPVIHRARTLDTVHLQPELLFDKKKELLLQPEEYLNEIFETEGFLDELAEVQTILSNREKSLPKNEYPKIVMLGTGCSIPSKVRNTSGILVRVDENHSILLDCGEGTFGQIVRIYGRSEADNIVKTIKAVYVSHLHADHHMGLINLLKEREKATQDLLYLLAPKHIASWLQMYHKRFEPILHRMRHVYNSEFLMDVDQSKEPVYADVYAALNVQAITMVHVRHCPYSYGISVILRDGKKIVYSGDTLPSENLVRLGQDCDLLIHEATMEDDLLEEAKVKQHSTVSQAIQVGKQMQAKFTLLTHFSQRYSVIPQLPQDENRPKFDDVGIAYDNMHISLSQLPLLSPMYPALKLMFNKHYVGLEAKAAKRQRRVAD</sequence>
<evidence type="ECO:0000256" key="8">
    <source>
        <dbReference type="ARBA" id="ARBA00022553"/>
    </source>
</evidence>
<dbReference type="GO" id="GO:0042781">
    <property type="term" value="F:3'-tRNA processing endoribonuclease activity"/>
    <property type="evidence" value="ECO:0007669"/>
    <property type="project" value="UniProtKB-EC"/>
</dbReference>